<evidence type="ECO:0000256" key="2">
    <source>
        <dbReference type="ARBA" id="ARBA00022448"/>
    </source>
</evidence>
<dbReference type="PANTHER" id="PTHR30097:SF4">
    <property type="entry name" value="SLR6042 PROTEIN"/>
    <property type="match status" value="1"/>
</dbReference>
<dbReference type="InterPro" id="IPR058649">
    <property type="entry name" value="CzcB_C"/>
</dbReference>
<dbReference type="HOGENOM" id="CLU_018816_13_3_7"/>
<evidence type="ECO:0000313" key="7">
    <source>
        <dbReference type="Proteomes" id="UP000007721"/>
    </source>
</evidence>
<evidence type="ECO:0000259" key="5">
    <source>
        <dbReference type="Pfam" id="PF25975"/>
    </source>
</evidence>
<dbReference type="InterPro" id="IPR006143">
    <property type="entry name" value="RND_pump_MFP"/>
</dbReference>
<evidence type="ECO:0000259" key="4">
    <source>
        <dbReference type="Pfam" id="PF25973"/>
    </source>
</evidence>
<dbReference type="InterPro" id="IPR051909">
    <property type="entry name" value="MFP_Cation_Efflux"/>
</dbReference>
<dbReference type="PROSITE" id="PS51257">
    <property type="entry name" value="PROKAR_LIPOPROTEIN"/>
    <property type="match status" value="1"/>
</dbReference>
<evidence type="ECO:0000256" key="1">
    <source>
        <dbReference type="ARBA" id="ARBA00009477"/>
    </source>
</evidence>
<dbReference type="Proteomes" id="UP000007721">
    <property type="component" value="Chromosome"/>
</dbReference>
<dbReference type="STRING" id="316067.Geob_0204"/>
<gene>
    <name evidence="6" type="ordered locus">Geob_0204</name>
</gene>
<reference evidence="6 7" key="1">
    <citation type="submission" date="2009-01" db="EMBL/GenBank/DDBJ databases">
        <title>Complete sequence of Geobacter sp. FRC-32.</title>
        <authorList>
            <consortium name="US DOE Joint Genome Institute"/>
            <person name="Lucas S."/>
            <person name="Copeland A."/>
            <person name="Lapidus A."/>
            <person name="Glavina del Rio T."/>
            <person name="Dalin E."/>
            <person name="Tice H."/>
            <person name="Bruce D."/>
            <person name="Goodwin L."/>
            <person name="Pitluck S."/>
            <person name="Saunders E."/>
            <person name="Brettin T."/>
            <person name="Detter J.C."/>
            <person name="Han C."/>
            <person name="Larimer F."/>
            <person name="Land M."/>
            <person name="Hauser L."/>
            <person name="Kyrpides N."/>
            <person name="Ovchinnikova G."/>
            <person name="Kostka J."/>
            <person name="Richardson P."/>
        </authorList>
    </citation>
    <scope>NUCLEOTIDE SEQUENCE [LARGE SCALE GENOMIC DNA]</scope>
    <source>
        <strain evidence="7">DSM 22248 / JCM 15807 / FRC-32</strain>
    </source>
</reference>
<evidence type="ECO:0000313" key="6">
    <source>
        <dbReference type="EMBL" id="ACM18577.1"/>
    </source>
</evidence>
<feature type="domain" description="CusB-like beta-barrel" evidence="3">
    <location>
        <begin position="296"/>
        <end position="371"/>
    </location>
</feature>
<dbReference type="Pfam" id="PF25975">
    <property type="entry name" value="CzcB_C"/>
    <property type="match status" value="1"/>
</dbReference>
<dbReference type="EMBL" id="CP001390">
    <property type="protein sequence ID" value="ACM18577.1"/>
    <property type="molecule type" value="Genomic_DNA"/>
</dbReference>
<dbReference type="Gene3D" id="2.40.50.100">
    <property type="match status" value="1"/>
</dbReference>
<keyword evidence="7" id="KW-1185">Reference proteome</keyword>
<feature type="domain" description="CzcB-like barrel-sandwich hybrid" evidence="4">
    <location>
        <begin position="151"/>
        <end position="292"/>
    </location>
</feature>
<dbReference type="GO" id="GO:0030288">
    <property type="term" value="C:outer membrane-bounded periplasmic space"/>
    <property type="evidence" value="ECO:0007669"/>
    <property type="project" value="TreeGrafter"/>
</dbReference>
<dbReference type="RefSeq" id="WP_012645306.1">
    <property type="nucleotide sequence ID" value="NC_011979.1"/>
</dbReference>
<dbReference type="Gene3D" id="2.40.30.170">
    <property type="match status" value="1"/>
</dbReference>
<dbReference type="Pfam" id="PF25973">
    <property type="entry name" value="BSH_CzcB"/>
    <property type="match status" value="1"/>
</dbReference>
<dbReference type="NCBIfam" id="TIGR01730">
    <property type="entry name" value="RND_mfp"/>
    <property type="match status" value="1"/>
</dbReference>
<dbReference type="AlphaFoldDB" id="B9M8P2"/>
<comment type="similarity">
    <text evidence="1">Belongs to the membrane fusion protein (MFP) (TC 8.A.1) family.</text>
</comment>
<dbReference type="InterPro" id="IPR058647">
    <property type="entry name" value="BSH_CzcB-like"/>
</dbReference>
<proteinExistence type="inferred from homology"/>
<dbReference type="GO" id="GO:0060003">
    <property type="term" value="P:copper ion export"/>
    <property type="evidence" value="ECO:0007669"/>
    <property type="project" value="TreeGrafter"/>
</dbReference>
<evidence type="ECO:0000259" key="3">
    <source>
        <dbReference type="Pfam" id="PF25954"/>
    </source>
</evidence>
<dbReference type="Pfam" id="PF25954">
    <property type="entry name" value="Beta-barrel_RND_2"/>
    <property type="match status" value="1"/>
</dbReference>
<dbReference type="OrthoDB" id="9806939at2"/>
<sequence length="459" mass="47786">MRRLLILVILIPLAVASGCGKKEAAKAPEAAKQAAAEPKKEAEAGLCKEHGVLEALCTKCNPKLAPIFQAKGDWCAEHGFPESVCPICHPERGGKPAMDVAGDDAPPDGTKVILKGNDTARLAGIETTKAVAGRGTAAIIAPVIINYDATRVAQVSARATGVVKRVSADIGDRVSAGAPLAVIESSAVSGDQSRLAAARSRVQTAEASYRREAELEKKGISAKKEVQAAQQFLREATAELESLQATLRGVGAHNGSGGRYTVKAPVSGVVTQRTVSLDRYVDSQTPLFEIVDTSSMWAEVALPEAELGTVKAGASVVVTMDGLSGREFRGSISHIAPVIDPQTRTAKARVKLANPGGLLRANMYGQARISAGGSRSSSAVPRGAVQRAKSVKLAFVRLAPNEFEARRVQVASNHGSGDLVEIASGVEVGEEIVVAGSFLLKTETLKDSIGAGCCEVDTK</sequence>
<dbReference type="Gene3D" id="2.40.420.20">
    <property type="match status" value="1"/>
</dbReference>
<feature type="domain" description="CzcB-like C-terminal circularly permuted SH3-like" evidence="5">
    <location>
        <begin position="379"/>
        <end position="441"/>
    </location>
</feature>
<dbReference type="GO" id="GO:0015679">
    <property type="term" value="P:plasma membrane copper ion transport"/>
    <property type="evidence" value="ECO:0007669"/>
    <property type="project" value="TreeGrafter"/>
</dbReference>
<keyword evidence="2" id="KW-0813">Transport</keyword>
<dbReference type="SUPFAM" id="SSF111369">
    <property type="entry name" value="HlyD-like secretion proteins"/>
    <property type="match status" value="1"/>
</dbReference>
<dbReference type="InterPro" id="IPR058792">
    <property type="entry name" value="Beta-barrel_RND_2"/>
</dbReference>
<protein>
    <submittedName>
        <fullName evidence="6">Efflux pump, RND family, membrane fusion protein</fullName>
    </submittedName>
</protein>
<name>B9M8P2_GEODF</name>
<dbReference type="PANTHER" id="PTHR30097">
    <property type="entry name" value="CATION EFFLUX SYSTEM PROTEIN CUSB"/>
    <property type="match status" value="1"/>
</dbReference>
<dbReference type="GO" id="GO:0046914">
    <property type="term" value="F:transition metal ion binding"/>
    <property type="evidence" value="ECO:0007669"/>
    <property type="project" value="TreeGrafter"/>
</dbReference>
<dbReference type="GO" id="GO:0016020">
    <property type="term" value="C:membrane"/>
    <property type="evidence" value="ECO:0007669"/>
    <property type="project" value="InterPro"/>
</dbReference>
<dbReference type="FunFam" id="2.40.30.170:FF:000010">
    <property type="entry name" value="Efflux RND transporter periplasmic adaptor subunit"/>
    <property type="match status" value="1"/>
</dbReference>
<accession>B9M8P2</accession>
<dbReference type="KEGG" id="geo:Geob_0204"/>
<dbReference type="eggNOG" id="COG0845">
    <property type="taxonomic scope" value="Bacteria"/>
</dbReference>
<organism evidence="6 7">
    <name type="scientific">Geotalea daltonii (strain DSM 22248 / JCM 15807 / FRC-32)</name>
    <name type="common">Geobacter daltonii</name>
    <dbReference type="NCBI Taxonomy" id="316067"/>
    <lineage>
        <taxon>Bacteria</taxon>
        <taxon>Pseudomonadati</taxon>
        <taxon>Thermodesulfobacteriota</taxon>
        <taxon>Desulfuromonadia</taxon>
        <taxon>Geobacterales</taxon>
        <taxon>Geobacteraceae</taxon>
        <taxon>Geotalea</taxon>
    </lineage>
</organism>
<dbReference type="GO" id="GO:0022857">
    <property type="term" value="F:transmembrane transporter activity"/>
    <property type="evidence" value="ECO:0007669"/>
    <property type="project" value="InterPro"/>
</dbReference>